<evidence type="ECO:0000256" key="2">
    <source>
        <dbReference type="RuleBase" id="RU003452"/>
    </source>
</evidence>
<dbReference type="Pfam" id="PF00797">
    <property type="entry name" value="Acetyltransf_2"/>
    <property type="match status" value="1"/>
</dbReference>
<dbReference type="SUPFAM" id="SSF54001">
    <property type="entry name" value="Cysteine proteinases"/>
    <property type="match status" value="1"/>
</dbReference>
<dbReference type="PRINTS" id="PR01543">
    <property type="entry name" value="ANATRNSFRASE"/>
</dbReference>
<protein>
    <submittedName>
        <fullName evidence="3">Arylamine N-acetyltransferase</fullName>
    </submittedName>
</protein>
<dbReference type="Gene3D" id="3.30.2140.10">
    <property type="entry name" value="Arylamine N-acetyltransferase"/>
    <property type="match status" value="1"/>
</dbReference>
<accession>A0ABT5BDI0</accession>
<evidence type="ECO:0000313" key="3">
    <source>
        <dbReference type="EMBL" id="MDC0672117.1"/>
    </source>
</evidence>
<dbReference type="InterPro" id="IPR001447">
    <property type="entry name" value="Arylamine_N-AcTrfase"/>
</dbReference>
<name>A0ABT5BDI0_9BACT</name>
<comment type="similarity">
    <text evidence="1 2">Belongs to the arylamine N-acetyltransferase family.</text>
</comment>
<reference evidence="3 4" key="1">
    <citation type="submission" date="2022-11" db="EMBL/GenBank/DDBJ databases">
        <title>Minimal conservation of predation-associated metabolite biosynthetic gene clusters underscores biosynthetic potential of Myxococcota including descriptions for ten novel species: Archangium lansinium sp. nov., Myxococcus landrumus sp. nov., Nannocystis bai.</title>
        <authorList>
            <person name="Ahearne A."/>
            <person name="Stevens C."/>
            <person name="Dowd S."/>
        </authorList>
    </citation>
    <scope>NUCLEOTIDE SEQUENCE [LARGE SCALE GENOMIC DNA]</scope>
    <source>
        <strain evidence="3 4">NCELM</strain>
    </source>
</reference>
<dbReference type="Proteomes" id="UP001217838">
    <property type="component" value="Unassembled WGS sequence"/>
</dbReference>
<keyword evidence="4" id="KW-1185">Reference proteome</keyword>
<dbReference type="PANTHER" id="PTHR11786">
    <property type="entry name" value="N-HYDROXYARYLAMINE O-ACETYLTRANSFERASE"/>
    <property type="match status" value="1"/>
</dbReference>
<gene>
    <name evidence="3" type="ORF">POL58_30500</name>
</gene>
<evidence type="ECO:0000313" key="4">
    <source>
        <dbReference type="Proteomes" id="UP001217838"/>
    </source>
</evidence>
<dbReference type="EMBL" id="JAQNDN010000019">
    <property type="protein sequence ID" value="MDC0672117.1"/>
    <property type="molecule type" value="Genomic_DNA"/>
</dbReference>
<organism evidence="3 4">
    <name type="scientific">Nannocystis radixulma</name>
    <dbReference type="NCBI Taxonomy" id="2995305"/>
    <lineage>
        <taxon>Bacteria</taxon>
        <taxon>Pseudomonadati</taxon>
        <taxon>Myxococcota</taxon>
        <taxon>Polyangia</taxon>
        <taxon>Nannocystales</taxon>
        <taxon>Nannocystaceae</taxon>
        <taxon>Nannocystis</taxon>
    </lineage>
</organism>
<dbReference type="RefSeq" id="WP_272003353.1">
    <property type="nucleotide sequence ID" value="NZ_JAQNDN010000019.1"/>
</dbReference>
<proteinExistence type="inferred from homology"/>
<dbReference type="Gene3D" id="2.40.128.150">
    <property type="entry name" value="Cysteine proteinases"/>
    <property type="match status" value="1"/>
</dbReference>
<sequence>MDADLDAYFDRIRYDGPRDPTLATLQGIVAAHVATIPFENLDVLLGQPIVLDVPALLRKLVHDRRGGYCFENNGLLLHVLTALGFAVQPLSARVRLQRPREFIPPRTHMFVRVELDGAPWLADVGVGGLSPTAPLRLDREDEQATPHEPRRIVREDGRLFHQALLRGDDGAKWHDVCEFTLEQMPPIDREVANWFTSAHPQSHFRNRLVVARAAPDGGRHTILNTELTFRRRDGRAERHDIQSPEELLAILGEVFGLHFPAGTRFTCEGLPW</sequence>
<dbReference type="InterPro" id="IPR038765">
    <property type="entry name" value="Papain-like_cys_pep_sf"/>
</dbReference>
<dbReference type="PANTHER" id="PTHR11786:SF0">
    <property type="entry name" value="ARYLAMINE N-ACETYLTRANSFERASE 4-RELATED"/>
    <property type="match status" value="1"/>
</dbReference>
<evidence type="ECO:0000256" key="1">
    <source>
        <dbReference type="ARBA" id="ARBA00006547"/>
    </source>
</evidence>
<comment type="caution">
    <text evidence="3">The sequence shown here is derived from an EMBL/GenBank/DDBJ whole genome shotgun (WGS) entry which is preliminary data.</text>
</comment>